<feature type="non-terminal residue" evidence="2">
    <location>
        <position position="258"/>
    </location>
</feature>
<proteinExistence type="predicted"/>
<evidence type="ECO:0000256" key="1">
    <source>
        <dbReference type="SAM" id="MobiDB-lite"/>
    </source>
</evidence>
<reference evidence="2" key="1">
    <citation type="journal article" date="2014" name="Front. Microbiol.">
        <title>High frequency of phylogenetically diverse reductive dehalogenase-homologous genes in deep subseafloor sedimentary metagenomes.</title>
        <authorList>
            <person name="Kawai M."/>
            <person name="Futagami T."/>
            <person name="Toyoda A."/>
            <person name="Takaki Y."/>
            <person name="Nishi S."/>
            <person name="Hori S."/>
            <person name="Arai W."/>
            <person name="Tsubouchi T."/>
            <person name="Morono Y."/>
            <person name="Uchiyama I."/>
            <person name="Ito T."/>
            <person name="Fujiyama A."/>
            <person name="Inagaki F."/>
            <person name="Takami H."/>
        </authorList>
    </citation>
    <scope>NUCLEOTIDE SEQUENCE</scope>
    <source>
        <strain evidence="2">Expedition CK06-06</strain>
    </source>
</reference>
<sequence>LLGDPPAEARSARANPMVPKRPHFQPKAKNVIFLHMAGSPPQLDMWDYKPKLNQLDGKECPAEFLEGEMFAFIKGVPKLLGSPHKFSRHGECGAWVSSILPQLAKKVDDMTIIRSMSTDQFNHAPAQLLLHTGWPRIGRPSMGSWLTYGLGSENQNLPGFVVLISGGTNPSAGKSAWGTGFLPSVYQGVQCRSHGDPVLYLSDPKGMDRSLRRKSLDAVRALNEIQAETSGNPETLTRIAQYEMAFRMQMSAPEAMDI</sequence>
<dbReference type="Pfam" id="PF07394">
    <property type="entry name" value="DUF1501"/>
    <property type="match status" value="1"/>
</dbReference>
<dbReference type="InterPro" id="IPR010869">
    <property type="entry name" value="DUF1501"/>
</dbReference>
<feature type="non-terminal residue" evidence="2">
    <location>
        <position position="1"/>
    </location>
</feature>
<feature type="region of interest" description="Disordered" evidence="1">
    <location>
        <begin position="1"/>
        <end position="21"/>
    </location>
</feature>
<organism evidence="2">
    <name type="scientific">marine sediment metagenome</name>
    <dbReference type="NCBI Taxonomy" id="412755"/>
    <lineage>
        <taxon>unclassified sequences</taxon>
        <taxon>metagenomes</taxon>
        <taxon>ecological metagenomes</taxon>
    </lineage>
</organism>
<comment type="caution">
    <text evidence="2">The sequence shown here is derived from an EMBL/GenBank/DDBJ whole genome shotgun (WGS) entry which is preliminary data.</text>
</comment>
<dbReference type="EMBL" id="BARS01035300">
    <property type="protein sequence ID" value="GAG16988.1"/>
    <property type="molecule type" value="Genomic_DNA"/>
</dbReference>
<gene>
    <name evidence="2" type="ORF">S01H1_54405</name>
</gene>
<dbReference type="AlphaFoldDB" id="X0VX52"/>
<protein>
    <submittedName>
        <fullName evidence="2">Uncharacterized protein</fullName>
    </submittedName>
</protein>
<evidence type="ECO:0000313" key="2">
    <source>
        <dbReference type="EMBL" id="GAG16988.1"/>
    </source>
</evidence>
<accession>X0VX52</accession>
<name>X0VX52_9ZZZZ</name>